<evidence type="ECO:0000256" key="6">
    <source>
        <dbReference type="SAM" id="MobiDB-lite"/>
    </source>
</evidence>
<dbReference type="AlphaFoldDB" id="A0AAD9R359"/>
<dbReference type="Proteomes" id="UP001249851">
    <property type="component" value="Unassembled WGS sequence"/>
</dbReference>
<dbReference type="GO" id="GO:0120170">
    <property type="term" value="F:intraciliary transport particle B binding"/>
    <property type="evidence" value="ECO:0007669"/>
    <property type="project" value="TreeGrafter"/>
</dbReference>
<feature type="region of interest" description="Disordered" evidence="6">
    <location>
        <begin position="1"/>
        <end position="29"/>
    </location>
</feature>
<protein>
    <submittedName>
        <fullName evidence="7">Intraflagellar transport protein 56</fullName>
    </submittedName>
</protein>
<dbReference type="GO" id="GO:0036064">
    <property type="term" value="C:ciliary basal body"/>
    <property type="evidence" value="ECO:0007669"/>
    <property type="project" value="TreeGrafter"/>
</dbReference>
<proteinExistence type="inferred from homology"/>
<keyword evidence="5" id="KW-0966">Cell projection</keyword>
<dbReference type="GO" id="GO:0030992">
    <property type="term" value="C:intraciliary transport particle B"/>
    <property type="evidence" value="ECO:0007669"/>
    <property type="project" value="TreeGrafter"/>
</dbReference>
<evidence type="ECO:0000313" key="7">
    <source>
        <dbReference type="EMBL" id="KAK2571945.1"/>
    </source>
</evidence>
<dbReference type="FunFam" id="1.25.40.10:FF:001530">
    <property type="entry name" value="Predicted protein"/>
    <property type="match status" value="1"/>
</dbReference>
<dbReference type="GO" id="GO:0097546">
    <property type="term" value="C:ciliary base"/>
    <property type="evidence" value="ECO:0007669"/>
    <property type="project" value="TreeGrafter"/>
</dbReference>
<reference evidence="7" key="2">
    <citation type="journal article" date="2023" name="Science">
        <title>Genomic signatures of disease resistance in endangered staghorn corals.</title>
        <authorList>
            <person name="Vollmer S.V."/>
            <person name="Selwyn J.D."/>
            <person name="Despard B.A."/>
            <person name="Roesel C.L."/>
        </authorList>
    </citation>
    <scope>NUCLEOTIDE SEQUENCE</scope>
    <source>
        <strain evidence="7">K2</strain>
    </source>
</reference>
<comment type="similarity">
    <text evidence="2">Belongs to the IFT56 family.</text>
</comment>
<accession>A0AAD9R359</accession>
<keyword evidence="4" id="KW-0802">TPR repeat</keyword>
<reference evidence="7" key="1">
    <citation type="journal article" date="2023" name="G3 (Bethesda)">
        <title>Whole genome assembly and annotation of the endangered Caribbean coral Acropora cervicornis.</title>
        <authorList>
            <person name="Selwyn J.D."/>
            <person name="Vollmer S.V."/>
        </authorList>
    </citation>
    <scope>NUCLEOTIDE SEQUENCE</scope>
    <source>
        <strain evidence="7">K2</strain>
    </source>
</reference>
<dbReference type="PANTHER" id="PTHR14781:SF0">
    <property type="entry name" value="INTRAFLAGELLAR TRANSPORT PROTEIN 56"/>
    <property type="match status" value="1"/>
</dbReference>
<name>A0AAD9R359_ACRCE</name>
<evidence type="ECO:0000256" key="1">
    <source>
        <dbReference type="ARBA" id="ARBA00004138"/>
    </source>
</evidence>
<dbReference type="SUPFAM" id="SSF48452">
    <property type="entry name" value="TPR-like"/>
    <property type="match status" value="2"/>
</dbReference>
<dbReference type="GO" id="GO:0035735">
    <property type="term" value="P:intraciliary transport involved in cilium assembly"/>
    <property type="evidence" value="ECO:0007669"/>
    <property type="project" value="TreeGrafter"/>
</dbReference>
<evidence type="ECO:0000256" key="2">
    <source>
        <dbReference type="ARBA" id="ARBA00007834"/>
    </source>
</evidence>
<comment type="caution">
    <text evidence="7">The sequence shown here is derived from an EMBL/GenBank/DDBJ whole genome shotgun (WGS) entry which is preliminary data.</text>
</comment>
<dbReference type="InterPro" id="IPR030511">
    <property type="entry name" value="TTC26"/>
</dbReference>
<dbReference type="GO" id="GO:0035720">
    <property type="term" value="P:intraciliary anterograde transport"/>
    <property type="evidence" value="ECO:0007669"/>
    <property type="project" value="TreeGrafter"/>
</dbReference>
<keyword evidence="3" id="KW-0677">Repeat</keyword>
<dbReference type="InterPro" id="IPR011990">
    <property type="entry name" value="TPR-like_helical_dom_sf"/>
</dbReference>
<organism evidence="7 8">
    <name type="scientific">Acropora cervicornis</name>
    <name type="common">Staghorn coral</name>
    <dbReference type="NCBI Taxonomy" id="6130"/>
    <lineage>
        <taxon>Eukaryota</taxon>
        <taxon>Metazoa</taxon>
        <taxon>Cnidaria</taxon>
        <taxon>Anthozoa</taxon>
        <taxon>Hexacorallia</taxon>
        <taxon>Scleractinia</taxon>
        <taxon>Astrocoeniina</taxon>
        <taxon>Acroporidae</taxon>
        <taxon>Acropora</taxon>
    </lineage>
</organism>
<evidence type="ECO:0000256" key="4">
    <source>
        <dbReference type="ARBA" id="ARBA00022803"/>
    </source>
</evidence>
<evidence type="ECO:0000256" key="5">
    <source>
        <dbReference type="ARBA" id="ARBA00023273"/>
    </source>
</evidence>
<evidence type="ECO:0000313" key="8">
    <source>
        <dbReference type="Proteomes" id="UP001249851"/>
    </source>
</evidence>
<dbReference type="FunFam" id="1.25.40.10:FF:000271">
    <property type="entry name" value="Tetratricopeptide repeat domain 26"/>
    <property type="match status" value="1"/>
</dbReference>
<sequence length="657" mass="74840">MMLSRTKPAVGPGSGNTVSSAKDSKKKRKLPKVEDFLQMRDYTGALTLLEFNRNTGKAKEETNLWFAYTAFHLGDYKKSMEEYLALTKSEACHPDVWINLACCYFFLGMYKEGDEAAQKGPKSRLQNRLQFHLSHKFNDEKRLMGYHQALQDIIEDQLSLAAIHYLRSHYQEAIDIYKRILLDNRDYLALNVYVALCYYKLDYYDVSQEVLAVYLQHYPDSVVIHSATAVNLKACNHFRLYNGKAAEGELKTLQETASPSFSFANDLIKHNLKKMVVIPLRITQKNTVTYTVYKDLSATCCKSQNEKMHVANLQVVFRGGEGALQVLPPLVDVIPEARLNLVIYYLRQDDVVEAYNLIKDLEPTTPQEYILKGVVNAALGQEQGSVSVLPFGGWCSGLDTREVVGYSIAAPQESQSEKIAKVSYTWDSLLSCGKHLSSNVDSDSGKACRNSSCQEFDFHFVISGSVDFCYKMAEREHLKIAQQYFQLVGGSASECDTIPGRQCMASCFFLLKQFEDVLIYLNSIKSYFYNDDTFNFNYAQAKAAVGNFKEAEEIFLLVQSEKIKNDYTYLSWLARCYVMNHKPRFAWELYLKMETSGESFSLLQLIANDCYKMGQFYYAAKAFDVLERLDPNPEYWEGKRGACVGIFQQIIAGNEPR</sequence>
<dbReference type="EMBL" id="JARQWQ010000005">
    <property type="protein sequence ID" value="KAK2571945.1"/>
    <property type="molecule type" value="Genomic_DNA"/>
</dbReference>
<evidence type="ECO:0000256" key="3">
    <source>
        <dbReference type="ARBA" id="ARBA00022737"/>
    </source>
</evidence>
<dbReference type="Gene3D" id="1.25.40.10">
    <property type="entry name" value="Tetratricopeptide repeat domain"/>
    <property type="match status" value="3"/>
</dbReference>
<gene>
    <name evidence="7" type="ORF">P5673_003361</name>
</gene>
<keyword evidence="8" id="KW-1185">Reference proteome</keyword>
<comment type="subcellular location">
    <subcellularLocation>
        <location evidence="1">Cell projection</location>
        <location evidence="1">Cilium</location>
    </subcellularLocation>
</comment>
<dbReference type="PANTHER" id="PTHR14781">
    <property type="entry name" value="INTRAFLAGELLAR TRANSPORT PROTEIN 56"/>
    <property type="match status" value="1"/>
</dbReference>